<dbReference type="GO" id="GO:0016853">
    <property type="term" value="F:isomerase activity"/>
    <property type="evidence" value="ECO:0007669"/>
    <property type="project" value="UniProtKB-KW"/>
</dbReference>
<dbReference type="InterPro" id="IPR006108">
    <property type="entry name" value="3HC_DH_C"/>
</dbReference>
<comment type="caution">
    <text evidence="7">The sequence shown here is derived from an EMBL/GenBank/DDBJ whole genome shotgun (WGS) entry which is preliminary data.</text>
</comment>
<name>A0AAV5UZI9_9BILA</name>
<evidence type="ECO:0000313" key="8">
    <source>
        <dbReference type="Proteomes" id="UP001432322"/>
    </source>
</evidence>
<dbReference type="GO" id="GO:0005777">
    <property type="term" value="C:peroxisome"/>
    <property type="evidence" value="ECO:0007669"/>
    <property type="project" value="TreeGrafter"/>
</dbReference>
<evidence type="ECO:0008006" key="9">
    <source>
        <dbReference type="Google" id="ProtNLM"/>
    </source>
</evidence>
<dbReference type="PANTHER" id="PTHR23309:SF49">
    <property type="entry name" value="PEROXISOMAL BIFUNCTIONAL ENZYME"/>
    <property type="match status" value="1"/>
</dbReference>
<keyword evidence="4" id="KW-0511">Multifunctional enzyme</keyword>
<dbReference type="PROSITE" id="PS00067">
    <property type="entry name" value="3HCDH"/>
    <property type="match status" value="1"/>
</dbReference>
<feature type="domain" description="3-hydroxyacyl-CoA dehydrogenase NAD binding" evidence="6">
    <location>
        <begin position="43"/>
        <end position="222"/>
    </location>
</feature>
<protein>
    <recommendedName>
        <fullName evidence="9">Ech-3</fullName>
    </recommendedName>
</protein>
<dbReference type="AlphaFoldDB" id="A0AAV5UZI9"/>
<evidence type="ECO:0000259" key="6">
    <source>
        <dbReference type="Pfam" id="PF02737"/>
    </source>
</evidence>
<dbReference type="Pfam" id="PF02737">
    <property type="entry name" value="3HCDH_N"/>
    <property type="match status" value="1"/>
</dbReference>
<dbReference type="SUPFAM" id="SSF48179">
    <property type="entry name" value="6-phosphogluconate dehydrogenase C-terminal domain-like"/>
    <property type="match status" value="2"/>
</dbReference>
<sequence length="434" mass="48368">EMNNVKVPKDIEEYLGGAYEKANQWSLPSGENYENSDAVDMKTVSVIGGGTMGRGIAIALCRAGYGVILVENDEKSLAFCKKELAITIKRESELKRFKPKDVERLTGPAFRLTTRLEDLASCQLVIEAVFENMALKKELFTKLQRICSPDCVFGSNTSSLNIDEMASVLSSPSRLVGIHFFNPAHVIKVVEIVHGKHTNGRAVATAFEACRAMKKIAVLVGNCPGFVFNRMLFAYLSQAHRLLYEHGLLPHQVDEIITHTGFLMGPLTMNDMNGIDVGAKVKEENGWPLNPIEQELLKRNRLGRKTSKGFYSYDKDAKKQGDAEIEWIIRELASKATKNSVLMSDQDVVEFMLFPMVNEGYNLIEKGMIADPALIDIMFIFGFGWPPATGGPLKWGEKRQKRVAEKLHEWSATDPQASGLDLSHKVKAIRKAKM</sequence>
<dbReference type="InterPro" id="IPR008927">
    <property type="entry name" value="6-PGluconate_DH-like_C_sf"/>
</dbReference>
<dbReference type="SUPFAM" id="SSF51735">
    <property type="entry name" value="NAD(P)-binding Rossmann-fold domains"/>
    <property type="match status" value="1"/>
</dbReference>
<dbReference type="InterPro" id="IPR006176">
    <property type="entry name" value="3-OHacyl-CoA_DH_NAD-bd"/>
</dbReference>
<dbReference type="GO" id="GO:0016829">
    <property type="term" value="F:lyase activity"/>
    <property type="evidence" value="ECO:0007669"/>
    <property type="project" value="UniProtKB-KW"/>
</dbReference>
<accession>A0AAV5UZI9</accession>
<evidence type="ECO:0000256" key="4">
    <source>
        <dbReference type="ARBA" id="ARBA00023268"/>
    </source>
</evidence>
<dbReference type="FunFam" id="1.10.1040.50:FF:000006">
    <property type="entry name" value="Peroxisomal bifunctional enzyme"/>
    <property type="match status" value="1"/>
</dbReference>
<dbReference type="Proteomes" id="UP001432322">
    <property type="component" value="Unassembled WGS sequence"/>
</dbReference>
<feature type="domain" description="3-hydroxyacyl-CoA dehydrogenase C-terminal" evidence="5">
    <location>
        <begin position="225"/>
        <end position="313"/>
    </location>
</feature>
<proteinExistence type="predicted"/>
<evidence type="ECO:0000259" key="5">
    <source>
        <dbReference type="Pfam" id="PF00725"/>
    </source>
</evidence>
<dbReference type="Pfam" id="PF00725">
    <property type="entry name" value="3HCDH"/>
    <property type="match status" value="1"/>
</dbReference>
<evidence type="ECO:0000313" key="7">
    <source>
        <dbReference type="EMBL" id="GMT12017.1"/>
    </source>
</evidence>
<organism evidence="7 8">
    <name type="scientific">Pristionchus fissidentatus</name>
    <dbReference type="NCBI Taxonomy" id="1538716"/>
    <lineage>
        <taxon>Eukaryota</taxon>
        <taxon>Metazoa</taxon>
        <taxon>Ecdysozoa</taxon>
        <taxon>Nematoda</taxon>
        <taxon>Chromadorea</taxon>
        <taxon>Rhabditida</taxon>
        <taxon>Rhabditina</taxon>
        <taxon>Diplogasteromorpha</taxon>
        <taxon>Diplogasteroidea</taxon>
        <taxon>Neodiplogasteridae</taxon>
        <taxon>Pristionchus</taxon>
    </lineage>
</organism>
<dbReference type="FunFam" id="3.40.50.720:FF:000796">
    <property type="entry name" value="Enoyl-CoA Hydratase"/>
    <property type="match status" value="1"/>
</dbReference>
<evidence type="ECO:0000256" key="3">
    <source>
        <dbReference type="ARBA" id="ARBA00023239"/>
    </source>
</evidence>
<keyword evidence="3" id="KW-0456">Lyase</keyword>
<dbReference type="GO" id="GO:0070403">
    <property type="term" value="F:NAD+ binding"/>
    <property type="evidence" value="ECO:0007669"/>
    <property type="project" value="InterPro"/>
</dbReference>
<dbReference type="GO" id="GO:0003857">
    <property type="term" value="F:(3S)-3-hydroxyacyl-CoA dehydrogenase (NAD+) activity"/>
    <property type="evidence" value="ECO:0007669"/>
    <property type="project" value="TreeGrafter"/>
</dbReference>
<evidence type="ECO:0000256" key="2">
    <source>
        <dbReference type="ARBA" id="ARBA00023235"/>
    </source>
</evidence>
<dbReference type="PANTHER" id="PTHR23309">
    <property type="entry name" value="3-HYDROXYACYL-COA DEHYROGENASE"/>
    <property type="match status" value="1"/>
</dbReference>
<dbReference type="Gene3D" id="1.10.1040.50">
    <property type="match status" value="1"/>
</dbReference>
<dbReference type="GO" id="GO:0006635">
    <property type="term" value="P:fatty acid beta-oxidation"/>
    <property type="evidence" value="ECO:0007669"/>
    <property type="project" value="TreeGrafter"/>
</dbReference>
<feature type="non-terminal residue" evidence="7">
    <location>
        <position position="1"/>
    </location>
</feature>
<keyword evidence="8" id="KW-1185">Reference proteome</keyword>
<evidence type="ECO:0000256" key="1">
    <source>
        <dbReference type="ARBA" id="ARBA00023002"/>
    </source>
</evidence>
<dbReference type="InterPro" id="IPR036291">
    <property type="entry name" value="NAD(P)-bd_dom_sf"/>
</dbReference>
<keyword evidence="1" id="KW-0560">Oxidoreductase</keyword>
<dbReference type="InterPro" id="IPR006180">
    <property type="entry name" value="3-OHacyl-CoA_DH_CS"/>
</dbReference>
<reference evidence="7" key="1">
    <citation type="submission" date="2023-10" db="EMBL/GenBank/DDBJ databases">
        <title>Genome assembly of Pristionchus species.</title>
        <authorList>
            <person name="Yoshida K."/>
            <person name="Sommer R.J."/>
        </authorList>
    </citation>
    <scope>NUCLEOTIDE SEQUENCE</scope>
    <source>
        <strain evidence="7">RS5133</strain>
    </source>
</reference>
<keyword evidence="2" id="KW-0413">Isomerase</keyword>
<dbReference type="EMBL" id="BTSY01000001">
    <property type="protein sequence ID" value="GMT12017.1"/>
    <property type="molecule type" value="Genomic_DNA"/>
</dbReference>
<gene>
    <name evidence="7" type="ORF">PFISCL1PPCAC_3314</name>
</gene>
<dbReference type="Gene3D" id="3.40.50.720">
    <property type="entry name" value="NAD(P)-binding Rossmann-like Domain"/>
    <property type="match status" value="1"/>
</dbReference>